<dbReference type="EMBL" id="CAFBLU010000020">
    <property type="protein sequence ID" value="CAB4878584.1"/>
    <property type="molecule type" value="Genomic_DNA"/>
</dbReference>
<protein>
    <submittedName>
        <fullName evidence="2">Unannotated protein</fullName>
    </submittedName>
</protein>
<keyword evidence="1" id="KW-0472">Membrane</keyword>
<feature type="transmembrane region" description="Helical" evidence="1">
    <location>
        <begin position="12"/>
        <end position="30"/>
    </location>
</feature>
<accession>A0A6J7ECD6</accession>
<name>A0A6J7ECD6_9ZZZZ</name>
<evidence type="ECO:0000313" key="2">
    <source>
        <dbReference type="EMBL" id="CAB4878584.1"/>
    </source>
</evidence>
<keyword evidence="1" id="KW-0812">Transmembrane</keyword>
<dbReference type="AlphaFoldDB" id="A0A6J7ECD6"/>
<reference evidence="2" key="1">
    <citation type="submission" date="2020-05" db="EMBL/GenBank/DDBJ databases">
        <authorList>
            <person name="Chiriac C."/>
            <person name="Salcher M."/>
            <person name="Ghai R."/>
            <person name="Kavagutti S V."/>
        </authorList>
    </citation>
    <scope>NUCLEOTIDE SEQUENCE</scope>
</reference>
<proteinExistence type="predicted"/>
<sequence length="72" mass="7726">MPALPLDTAGRYVAAAYLVFMVLLIVYVAIMAARLSRIQKDIAAIDELLQARDTDAPKAQAPPVNNAEVASE</sequence>
<organism evidence="2">
    <name type="scientific">freshwater metagenome</name>
    <dbReference type="NCBI Taxonomy" id="449393"/>
    <lineage>
        <taxon>unclassified sequences</taxon>
        <taxon>metagenomes</taxon>
        <taxon>ecological metagenomes</taxon>
    </lineage>
</organism>
<gene>
    <name evidence="2" type="ORF">UFOPK3444_01181</name>
</gene>
<evidence type="ECO:0000256" key="1">
    <source>
        <dbReference type="SAM" id="Phobius"/>
    </source>
</evidence>
<keyword evidence="1" id="KW-1133">Transmembrane helix</keyword>